<dbReference type="InterPro" id="IPR010987">
    <property type="entry name" value="Glutathione-S-Trfase_C-like"/>
</dbReference>
<evidence type="ECO:0000259" key="7">
    <source>
        <dbReference type="PROSITE" id="PS50405"/>
    </source>
</evidence>
<dbReference type="SMR" id="A0A8D0M8Q7"/>
<reference evidence="8" key="1">
    <citation type="submission" date="2025-08" db="UniProtKB">
        <authorList>
            <consortium name="Ensembl"/>
        </authorList>
    </citation>
    <scope>IDENTIFICATION</scope>
</reference>
<dbReference type="GO" id="GO:0004364">
    <property type="term" value="F:glutathione transferase activity"/>
    <property type="evidence" value="ECO:0007669"/>
    <property type="project" value="UniProtKB-EC"/>
</dbReference>
<comment type="subcellular location">
    <subcellularLocation>
        <location evidence="1">Cytoplasm</location>
    </subcellularLocation>
</comment>
<dbReference type="PANTHER" id="PTHR43917:SF12">
    <property type="entry name" value="GLUTATHIONE S-TRANSFERASE THETA-3"/>
    <property type="match status" value="1"/>
</dbReference>
<dbReference type="Ensembl" id="ENSSSCT00045024249.1">
    <property type="protein sequence ID" value="ENSSSCP00045016727.1"/>
    <property type="gene ID" value="ENSSSCG00045014233.1"/>
</dbReference>
<dbReference type="EC" id="2.5.1.18" evidence="3"/>
<dbReference type="InterPro" id="IPR036249">
    <property type="entry name" value="Thioredoxin-like_sf"/>
</dbReference>
<keyword evidence="4" id="KW-0963">Cytoplasm</keyword>
<dbReference type="Proteomes" id="UP000694728">
    <property type="component" value="Unplaced"/>
</dbReference>
<accession>A0A8D0M8Q7</accession>
<comment type="similarity">
    <text evidence="2">Belongs to the GST superfamily. Theta family.</text>
</comment>
<evidence type="ECO:0000313" key="9">
    <source>
        <dbReference type="Proteomes" id="UP000694728"/>
    </source>
</evidence>
<evidence type="ECO:0000313" key="8">
    <source>
        <dbReference type="Ensembl" id="ENSSSCP00045016727.1"/>
    </source>
</evidence>
<evidence type="ECO:0000256" key="5">
    <source>
        <dbReference type="ARBA" id="ARBA00047960"/>
    </source>
</evidence>
<dbReference type="GO" id="GO:0005737">
    <property type="term" value="C:cytoplasm"/>
    <property type="evidence" value="ECO:0007669"/>
    <property type="project" value="UniProtKB-SubCell"/>
</dbReference>
<sequence>MSTWPGSTRLCGETASGPCGIRPHSCPDLEPCHRHGLGALPGPAVPALPRRLHLRQEERHPLRAAHRGPAQRVAPSSLRPQKVGAWTLGREWTEALPPASLDCLSGQHFSDDFAQVNPLRKVPALKDGDFTLAESVAILLYLSRKYEAPDHWYPQDLQTRARVDEYLSWQHTDLQTSCIRTMWQKMLLPVFLGQPVPPETLASTLAKLDRCLQLLEDKFLKDQDFLAGPHISMADLVAITELMHGLKEFPVAQRVKDLALSLQWLGLLLWRGFDPWPGNFHMLRRQQKKPVSAGCDLFKSRPKLAAWRQRVEAEVGEDLFQEAHAAIMKAKDLPPADKAIKEKLKPLVQPLLH</sequence>
<dbReference type="PROSITE" id="PS50404">
    <property type="entry name" value="GST_NTER"/>
    <property type="match status" value="1"/>
</dbReference>
<dbReference type="InterPro" id="IPR040079">
    <property type="entry name" value="Glutathione_S-Trfase"/>
</dbReference>
<dbReference type="InterPro" id="IPR004045">
    <property type="entry name" value="Glutathione_S-Trfase_N"/>
</dbReference>
<evidence type="ECO:0000259" key="6">
    <source>
        <dbReference type="PROSITE" id="PS50404"/>
    </source>
</evidence>
<dbReference type="AlphaFoldDB" id="A0A8D0M8Q7"/>
<evidence type="ECO:0000256" key="3">
    <source>
        <dbReference type="ARBA" id="ARBA00012452"/>
    </source>
</evidence>
<feature type="domain" description="GST C-terminal" evidence="7">
    <location>
        <begin position="156"/>
        <end position="335"/>
    </location>
</feature>
<comment type="catalytic activity">
    <reaction evidence="5">
        <text>RX + glutathione = an S-substituted glutathione + a halide anion + H(+)</text>
        <dbReference type="Rhea" id="RHEA:16437"/>
        <dbReference type="ChEBI" id="CHEBI:15378"/>
        <dbReference type="ChEBI" id="CHEBI:16042"/>
        <dbReference type="ChEBI" id="CHEBI:17792"/>
        <dbReference type="ChEBI" id="CHEBI:57925"/>
        <dbReference type="ChEBI" id="CHEBI:90779"/>
        <dbReference type="EC" id="2.5.1.18"/>
    </reaction>
</comment>
<dbReference type="InterPro" id="IPR040077">
    <property type="entry name" value="GST_C_Theta"/>
</dbReference>
<dbReference type="SUPFAM" id="SSF52833">
    <property type="entry name" value="Thioredoxin-like"/>
    <property type="match status" value="1"/>
</dbReference>
<dbReference type="SFLD" id="SFLDG00358">
    <property type="entry name" value="Main_(cytGST)"/>
    <property type="match status" value="1"/>
</dbReference>
<name>A0A8D0M8Q7_PIG</name>
<dbReference type="SFLD" id="SFLDS00019">
    <property type="entry name" value="Glutathione_Transferase_(cytos"/>
    <property type="match status" value="1"/>
</dbReference>
<protein>
    <recommendedName>
        <fullName evidence="3">glutathione transferase</fullName>
        <ecNumber evidence="3">2.5.1.18</ecNumber>
    </recommendedName>
</protein>
<gene>
    <name evidence="8" type="primary">LOC100153094</name>
</gene>
<evidence type="ECO:0000256" key="2">
    <source>
        <dbReference type="ARBA" id="ARBA00009899"/>
    </source>
</evidence>
<dbReference type="CDD" id="cd03183">
    <property type="entry name" value="GST_C_Theta"/>
    <property type="match status" value="1"/>
</dbReference>
<evidence type="ECO:0000256" key="1">
    <source>
        <dbReference type="ARBA" id="ARBA00004496"/>
    </source>
</evidence>
<dbReference type="InterPro" id="IPR051369">
    <property type="entry name" value="GST_Theta"/>
</dbReference>
<feature type="domain" description="GST N-terminal" evidence="6">
    <location>
        <begin position="100"/>
        <end position="150"/>
    </location>
</feature>
<dbReference type="SUPFAM" id="SSF47616">
    <property type="entry name" value="GST C-terminal domain-like"/>
    <property type="match status" value="1"/>
</dbReference>
<dbReference type="PANTHER" id="PTHR43917">
    <property type="match status" value="1"/>
</dbReference>
<dbReference type="PROSITE" id="PS50405">
    <property type="entry name" value="GST_CTER"/>
    <property type="match status" value="1"/>
</dbReference>
<dbReference type="InterPro" id="IPR036282">
    <property type="entry name" value="Glutathione-S-Trfase_C_sf"/>
</dbReference>
<proteinExistence type="inferred from homology"/>
<evidence type="ECO:0000256" key="4">
    <source>
        <dbReference type="ARBA" id="ARBA00022490"/>
    </source>
</evidence>
<dbReference type="Gene3D" id="3.40.30.10">
    <property type="entry name" value="Glutaredoxin"/>
    <property type="match status" value="1"/>
</dbReference>
<dbReference type="Pfam" id="PF02798">
    <property type="entry name" value="GST_N"/>
    <property type="match status" value="1"/>
</dbReference>
<dbReference type="Gene3D" id="1.20.1050.10">
    <property type="match status" value="2"/>
</dbReference>
<organism evidence="8 9">
    <name type="scientific">Sus scrofa</name>
    <name type="common">Pig</name>
    <dbReference type="NCBI Taxonomy" id="9823"/>
    <lineage>
        <taxon>Eukaryota</taxon>
        <taxon>Metazoa</taxon>
        <taxon>Chordata</taxon>
        <taxon>Craniata</taxon>
        <taxon>Vertebrata</taxon>
        <taxon>Euteleostomi</taxon>
        <taxon>Mammalia</taxon>
        <taxon>Eutheria</taxon>
        <taxon>Laurasiatheria</taxon>
        <taxon>Artiodactyla</taxon>
        <taxon>Suina</taxon>
        <taxon>Suidae</taxon>
        <taxon>Sus</taxon>
    </lineage>
</organism>